<feature type="compositionally biased region" description="Basic and acidic residues" evidence="1">
    <location>
        <begin position="191"/>
        <end position="205"/>
    </location>
</feature>
<keyword evidence="2" id="KW-0812">Transmembrane</keyword>
<comment type="caution">
    <text evidence="3">The sequence shown here is derived from an EMBL/GenBank/DDBJ whole genome shotgun (WGS) entry which is preliminary data.</text>
</comment>
<feature type="region of interest" description="Disordered" evidence="1">
    <location>
        <begin position="105"/>
        <end position="230"/>
    </location>
</feature>
<protein>
    <recommendedName>
        <fullName evidence="5">Transmembrane protein</fullName>
    </recommendedName>
</protein>
<keyword evidence="2" id="KW-0472">Membrane</keyword>
<evidence type="ECO:0000256" key="2">
    <source>
        <dbReference type="SAM" id="Phobius"/>
    </source>
</evidence>
<name>A0A423WAR0_9PEZI</name>
<keyword evidence="2" id="KW-1133">Transmembrane helix</keyword>
<keyword evidence="4" id="KW-1185">Reference proteome</keyword>
<accession>A0A423WAR0</accession>
<reference evidence="3 4" key="1">
    <citation type="submission" date="2015-09" db="EMBL/GenBank/DDBJ databases">
        <title>Host preference determinants of Valsa canker pathogens revealed by comparative genomics.</title>
        <authorList>
            <person name="Yin Z."/>
            <person name="Huang L."/>
        </authorList>
    </citation>
    <scope>NUCLEOTIDE SEQUENCE [LARGE SCALE GENOMIC DNA]</scope>
    <source>
        <strain evidence="3 4">SXYLt</strain>
    </source>
</reference>
<evidence type="ECO:0000256" key="1">
    <source>
        <dbReference type="SAM" id="MobiDB-lite"/>
    </source>
</evidence>
<feature type="compositionally biased region" description="Polar residues" evidence="1">
    <location>
        <begin position="71"/>
        <end position="85"/>
    </location>
</feature>
<proteinExistence type="predicted"/>
<evidence type="ECO:0000313" key="4">
    <source>
        <dbReference type="Proteomes" id="UP000285146"/>
    </source>
</evidence>
<sequence length="230" mass="25381">MGFFGSNEGEGSTMAERYALIGILCFAFAWIPVFIAWKIFSVCRGQHRSPEQEVEAGNMPVTTNPPKPNRDSFQPRSHLPTSPCDSVQGLIPGQEPMALSLPHDTSLIAPGRPVTKGSREEHLGKRRPMPTQPVVPKMRIARAVNDDALLGGENSARKSATKATKPKVPREAPMPDNQAREEQGTSSRHLARGESGYRQKKRPQEEQTQPQPRGVGRSQPESSRTVEQRN</sequence>
<evidence type="ECO:0008006" key="5">
    <source>
        <dbReference type="Google" id="ProtNLM"/>
    </source>
</evidence>
<dbReference type="EMBL" id="LKEB01000056">
    <property type="protein sequence ID" value="ROW00442.1"/>
    <property type="molecule type" value="Genomic_DNA"/>
</dbReference>
<feature type="transmembrane region" description="Helical" evidence="2">
    <location>
        <begin position="20"/>
        <end position="40"/>
    </location>
</feature>
<evidence type="ECO:0000313" key="3">
    <source>
        <dbReference type="EMBL" id="ROW00442.1"/>
    </source>
</evidence>
<dbReference type="AlphaFoldDB" id="A0A423WAR0"/>
<organism evidence="3 4">
    <name type="scientific">Cytospora leucostoma</name>
    <dbReference type="NCBI Taxonomy" id="1230097"/>
    <lineage>
        <taxon>Eukaryota</taxon>
        <taxon>Fungi</taxon>
        <taxon>Dikarya</taxon>
        <taxon>Ascomycota</taxon>
        <taxon>Pezizomycotina</taxon>
        <taxon>Sordariomycetes</taxon>
        <taxon>Sordariomycetidae</taxon>
        <taxon>Diaporthales</taxon>
        <taxon>Cytosporaceae</taxon>
        <taxon>Cytospora</taxon>
    </lineage>
</organism>
<dbReference type="OrthoDB" id="5233274at2759"/>
<feature type="region of interest" description="Disordered" evidence="1">
    <location>
        <begin position="49"/>
        <end position="89"/>
    </location>
</feature>
<dbReference type="InParanoid" id="A0A423WAR0"/>
<gene>
    <name evidence="3" type="ORF">VPNG_07972</name>
</gene>
<dbReference type="Proteomes" id="UP000285146">
    <property type="component" value="Unassembled WGS sequence"/>
</dbReference>